<proteinExistence type="inferred from homology"/>
<dbReference type="InterPro" id="IPR002528">
    <property type="entry name" value="MATE_fam"/>
</dbReference>
<feature type="transmembrane region" description="Helical" evidence="6">
    <location>
        <begin position="389"/>
        <end position="413"/>
    </location>
</feature>
<dbReference type="EMBL" id="JAYMYS010000009">
    <property type="protein sequence ID" value="KAK7380075.1"/>
    <property type="molecule type" value="Genomic_DNA"/>
</dbReference>
<evidence type="ECO:0000256" key="2">
    <source>
        <dbReference type="ARBA" id="ARBA00010199"/>
    </source>
</evidence>
<organism evidence="7 8">
    <name type="scientific">Psophocarpus tetragonolobus</name>
    <name type="common">Winged bean</name>
    <name type="synonym">Dolichos tetragonolobus</name>
    <dbReference type="NCBI Taxonomy" id="3891"/>
    <lineage>
        <taxon>Eukaryota</taxon>
        <taxon>Viridiplantae</taxon>
        <taxon>Streptophyta</taxon>
        <taxon>Embryophyta</taxon>
        <taxon>Tracheophyta</taxon>
        <taxon>Spermatophyta</taxon>
        <taxon>Magnoliopsida</taxon>
        <taxon>eudicotyledons</taxon>
        <taxon>Gunneridae</taxon>
        <taxon>Pentapetalae</taxon>
        <taxon>rosids</taxon>
        <taxon>fabids</taxon>
        <taxon>Fabales</taxon>
        <taxon>Fabaceae</taxon>
        <taxon>Papilionoideae</taxon>
        <taxon>50 kb inversion clade</taxon>
        <taxon>NPAAA clade</taxon>
        <taxon>indigoferoid/millettioid clade</taxon>
        <taxon>Phaseoleae</taxon>
        <taxon>Psophocarpus</taxon>
    </lineage>
</organism>
<feature type="transmembrane region" description="Helical" evidence="6">
    <location>
        <begin position="197"/>
        <end position="218"/>
    </location>
</feature>
<dbReference type="GO" id="GO:0042910">
    <property type="term" value="F:xenobiotic transmembrane transporter activity"/>
    <property type="evidence" value="ECO:0007669"/>
    <property type="project" value="InterPro"/>
</dbReference>
<comment type="caution">
    <text evidence="7">The sequence shown here is derived from an EMBL/GenBank/DDBJ whole genome shotgun (WGS) entry which is preliminary data.</text>
</comment>
<dbReference type="Proteomes" id="UP001386955">
    <property type="component" value="Unassembled WGS sequence"/>
</dbReference>
<feature type="transmembrane region" description="Helical" evidence="6">
    <location>
        <begin position="275"/>
        <end position="294"/>
    </location>
</feature>
<comment type="similarity">
    <text evidence="2 6">Belongs to the multi antimicrobial extrusion (MATE) (TC 2.A.66.1) family.</text>
</comment>
<keyword evidence="5 6" id="KW-0472">Membrane</keyword>
<feature type="transmembrane region" description="Helical" evidence="6">
    <location>
        <begin position="315"/>
        <end position="339"/>
    </location>
</feature>
<dbReference type="InterPro" id="IPR045069">
    <property type="entry name" value="MATE_euk"/>
</dbReference>
<sequence length="458" mass="50121">MSGRMENKERILKEVKKQVWLAVPMICVCVFQYCLQMISLMFVGHLDELLLAAAALATSFVNVTGFNVFMGMSSALDTFCGQAFGAKQYEMVGIHTQGAMLVLSLVTIPISIIWVFLDPILVFLHQDKAIAAQAQLYARYLIPSLIANALLRCIVKFLQTQSIVFPMVITTGLTSLIHVILCWAFVLKLGLGYKGPAIAICVSNWFNTILLALYVWFSPSCKTTWSAFSKESFRIIPKFLRLALPSALMVCLESWTFEIMVLLSGALPDATLQTSVLSICLNITGIFWMVPFGVSAAGSTRISNELGAGNPKAAYLAVKVTMFLSFVVGLVEFVVLMLIRKLWGRGFTNVHKVVTYVTAMIPIVASSAFIDSIQTAFQGIARGCGWQKLGALFNLGSYYLIGVPVAIVLAFVLHMNGQGLLLGLVLALIVQVVCFLVVILRTNWEKEATKAATRVGGN</sequence>
<dbReference type="NCBIfam" id="TIGR00797">
    <property type="entry name" value="matE"/>
    <property type="match status" value="1"/>
</dbReference>
<feature type="transmembrane region" description="Helical" evidence="6">
    <location>
        <begin position="359"/>
        <end position="377"/>
    </location>
</feature>
<evidence type="ECO:0000256" key="3">
    <source>
        <dbReference type="ARBA" id="ARBA00022692"/>
    </source>
</evidence>
<dbReference type="AlphaFoldDB" id="A0AAN9RKM2"/>
<evidence type="ECO:0000256" key="6">
    <source>
        <dbReference type="RuleBase" id="RU004914"/>
    </source>
</evidence>
<evidence type="ECO:0000256" key="5">
    <source>
        <dbReference type="ARBA" id="ARBA00023136"/>
    </source>
</evidence>
<name>A0AAN9RKM2_PSOTE</name>
<dbReference type="Pfam" id="PF01554">
    <property type="entry name" value="MatE"/>
    <property type="match status" value="2"/>
</dbReference>
<dbReference type="GO" id="GO:0015297">
    <property type="term" value="F:antiporter activity"/>
    <property type="evidence" value="ECO:0007669"/>
    <property type="project" value="InterPro"/>
</dbReference>
<keyword evidence="4 6" id="KW-1133">Transmembrane helix</keyword>
<evidence type="ECO:0000256" key="1">
    <source>
        <dbReference type="ARBA" id="ARBA00004141"/>
    </source>
</evidence>
<dbReference type="GO" id="GO:0016020">
    <property type="term" value="C:membrane"/>
    <property type="evidence" value="ECO:0007669"/>
    <property type="project" value="UniProtKB-SubCell"/>
</dbReference>
<keyword evidence="8" id="KW-1185">Reference proteome</keyword>
<reference evidence="7 8" key="1">
    <citation type="submission" date="2024-01" db="EMBL/GenBank/DDBJ databases">
        <title>The genomes of 5 underutilized Papilionoideae crops provide insights into root nodulation and disease resistanc.</title>
        <authorList>
            <person name="Jiang F."/>
        </authorList>
    </citation>
    <scope>NUCLEOTIDE SEQUENCE [LARGE SCALE GENOMIC DNA]</scope>
    <source>
        <strain evidence="7">DUOXIRENSHENG_FW03</strain>
        <tissue evidence="7">Leaves</tissue>
    </source>
</reference>
<feature type="transmembrane region" description="Helical" evidence="6">
    <location>
        <begin position="419"/>
        <end position="440"/>
    </location>
</feature>
<evidence type="ECO:0000313" key="8">
    <source>
        <dbReference type="Proteomes" id="UP001386955"/>
    </source>
</evidence>
<comment type="subcellular location">
    <subcellularLocation>
        <location evidence="1">Membrane</location>
        <topology evidence="1">Multi-pass membrane protein</topology>
    </subcellularLocation>
</comment>
<dbReference type="PANTHER" id="PTHR11206">
    <property type="entry name" value="MULTIDRUG RESISTANCE PROTEIN"/>
    <property type="match status" value="1"/>
</dbReference>
<gene>
    <name evidence="7" type="ORF">VNO78_32452</name>
</gene>
<evidence type="ECO:0000256" key="4">
    <source>
        <dbReference type="ARBA" id="ARBA00022989"/>
    </source>
</evidence>
<feature type="transmembrane region" description="Helical" evidence="6">
    <location>
        <begin position="137"/>
        <end position="155"/>
    </location>
</feature>
<dbReference type="GO" id="GO:1990961">
    <property type="term" value="P:xenobiotic detoxification by transmembrane export across the plasma membrane"/>
    <property type="evidence" value="ECO:0007669"/>
    <property type="project" value="InterPro"/>
</dbReference>
<keyword evidence="3 6" id="KW-0812">Transmembrane</keyword>
<dbReference type="CDD" id="cd13132">
    <property type="entry name" value="MATE_eukaryotic"/>
    <property type="match status" value="1"/>
</dbReference>
<feature type="transmembrane region" description="Helical" evidence="6">
    <location>
        <begin position="49"/>
        <end position="69"/>
    </location>
</feature>
<accession>A0AAN9RKM2</accession>
<feature type="transmembrane region" description="Helical" evidence="6">
    <location>
        <begin position="167"/>
        <end position="191"/>
    </location>
</feature>
<evidence type="ECO:0000313" key="7">
    <source>
        <dbReference type="EMBL" id="KAK7380075.1"/>
    </source>
</evidence>
<feature type="transmembrane region" description="Helical" evidence="6">
    <location>
        <begin position="239"/>
        <end position="263"/>
    </location>
</feature>
<protein>
    <recommendedName>
        <fullName evidence="6">Protein DETOXIFICATION</fullName>
    </recommendedName>
    <alternativeName>
        <fullName evidence="6">Multidrug and toxic compound extrusion protein</fullName>
    </alternativeName>
</protein>
<feature type="transmembrane region" description="Helical" evidence="6">
    <location>
        <begin position="21"/>
        <end position="43"/>
    </location>
</feature>
<feature type="transmembrane region" description="Helical" evidence="6">
    <location>
        <begin position="98"/>
        <end position="117"/>
    </location>
</feature>